<comment type="catalytic activity">
    <reaction evidence="8">
        <text>hexadecanoyl-CoA + H2O = S-hexadecanoyl-4'-phosphopantetheine + adenosine 3',5'-bisphosphate + 2 H(+)</text>
        <dbReference type="Rhea" id="RHEA:50032"/>
        <dbReference type="ChEBI" id="CHEBI:15377"/>
        <dbReference type="ChEBI" id="CHEBI:15378"/>
        <dbReference type="ChEBI" id="CHEBI:57379"/>
        <dbReference type="ChEBI" id="CHEBI:58343"/>
        <dbReference type="ChEBI" id="CHEBI:132018"/>
    </reaction>
</comment>
<dbReference type="KEGG" id="vpo:Kpol_339p11"/>
<evidence type="ECO:0000256" key="4">
    <source>
        <dbReference type="ARBA" id="ARBA00022824"/>
    </source>
</evidence>
<keyword evidence="8" id="KW-1208">Phospholipid metabolism</keyword>
<comment type="subcellular location">
    <subcellularLocation>
        <location evidence="1 8">Endoplasmic reticulum membrane</location>
        <topology evidence="1 8">Multi-pass membrane protein</topology>
    </subcellularLocation>
</comment>
<dbReference type="GO" id="GO:0010945">
    <property type="term" value="F:coenzyme A diphosphatase activity"/>
    <property type="evidence" value="ECO:0007669"/>
    <property type="project" value="InterPro"/>
</dbReference>
<comment type="similarity">
    <text evidence="8">Belongs to the FIT family. Yeast FIT2A/YFT2 subfamily.</text>
</comment>
<keyword evidence="3 8" id="KW-0378">Hydrolase</keyword>
<dbReference type="EMBL" id="DS480506">
    <property type="protein sequence ID" value="EDO14824.1"/>
    <property type="molecule type" value="Genomic_DNA"/>
</dbReference>
<evidence type="ECO:0000256" key="8">
    <source>
        <dbReference type="HAMAP-Rule" id="MF_03232"/>
    </source>
</evidence>
<evidence type="ECO:0000313" key="10">
    <source>
        <dbReference type="EMBL" id="EDO14824.1"/>
    </source>
</evidence>
<reference evidence="10 11" key="1">
    <citation type="journal article" date="2007" name="Proc. Natl. Acad. Sci. U.S.A.">
        <title>Independent sorting-out of thousands of duplicated gene pairs in two yeast species descended from a whole-genome duplication.</title>
        <authorList>
            <person name="Scannell D.R."/>
            <person name="Frank A.C."/>
            <person name="Conant G.C."/>
            <person name="Byrne K.P."/>
            <person name="Woolfit M."/>
            <person name="Wolfe K.H."/>
        </authorList>
    </citation>
    <scope>NUCLEOTIDE SEQUENCE [LARGE SCALE GENOMIC DNA]</scope>
    <source>
        <strain evidence="11">ATCC 22028 / DSM 70294 / BCRC 21397 / CBS 2163 / NBRC 10782 / NRRL Y-8283 / UCD 57-17</strain>
    </source>
</reference>
<dbReference type="HOGENOM" id="CLU_086757_0_0_1"/>
<evidence type="ECO:0000256" key="1">
    <source>
        <dbReference type="ARBA" id="ARBA00004477"/>
    </source>
</evidence>
<feature type="transmembrane region" description="Helical" evidence="9">
    <location>
        <begin position="109"/>
        <end position="129"/>
    </location>
</feature>
<dbReference type="OMA" id="LILWCEL"/>
<comment type="catalytic activity">
    <reaction evidence="8">
        <text>(9Z)-octadecenoyl-CoA + H2O = S-(9Z-octadecenoyl)-4'-phosphopantetheine + adenosine 3',5'-bisphosphate + 2 H(+)</text>
        <dbReference type="Rhea" id="RHEA:65564"/>
        <dbReference type="ChEBI" id="CHEBI:15377"/>
        <dbReference type="ChEBI" id="CHEBI:15378"/>
        <dbReference type="ChEBI" id="CHEBI:57387"/>
        <dbReference type="ChEBI" id="CHEBI:58343"/>
        <dbReference type="ChEBI" id="CHEBI:156553"/>
    </reaction>
</comment>
<keyword evidence="5 8" id="KW-1133">Transmembrane helix</keyword>
<keyword evidence="8" id="KW-0594">Phospholipid biosynthesis</keyword>
<dbReference type="AlphaFoldDB" id="A7TSD9"/>
<feature type="transmembrane region" description="Helical" evidence="9">
    <location>
        <begin position="159"/>
        <end position="178"/>
    </location>
</feature>
<dbReference type="GO" id="GO:0140042">
    <property type="term" value="P:lipid droplet formation"/>
    <property type="evidence" value="ECO:0007669"/>
    <property type="project" value="UniProtKB-UniRule"/>
</dbReference>
<gene>
    <name evidence="8" type="primary">YFT2</name>
    <name evidence="8" type="synonym">FIT2A</name>
    <name evidence="10" type="ORF">Kpol_339p11</name>
</gene>
<proteinExistence type="inferred from homology"/>
<evidence type="ECO:0000256" key="5">
    <source>
        <dbReference type="ARBA" id="ARBA00022989"/>
    </source>
</evidence>
<dbReference type="Proteomes" id="UP000000267">
    <property type="component" value="Unassembled WGS sequence"/>
</dbReference>
<dbReference type="OrthoDB" id="5579088at2759"/>
<dbReference type="PANTHER" id="PTHR23129">
    <property type="entry name" value="ACYL-COENZYME A DIPHOSPHATASE FITM2"/>
    <property type="match status" value="1"/>
</dbReference>
<dbReference type="eggNOG" id="KOG3750">
    <property type="taxonomic scope" value="Eukaryota"/>
</dbReference>
<accession>A7TSD9</accession>
<dbReference type="GO" id="GO:0005788">
    <property type="term" value="C:endoplasmic reticulum lumen"/>
    <property type="evidence" value="ECO:0007669"/>
    <property type="project" value="EnsemblFungi"/>
</dbReference>
<comment type="catalytic activity">
    <reaction evidence="8">
        <text>an acyl-CoA + H2O = an acyl-4'-phosphopantetheine + adenosine 3',5'-bisphosphate + 2 H(+)</text>
        <dbReference type="Rhea" id="RHEA:50044"/>
        <dbReference type="ChEBI" id="CHEBI:15377"/>
        <dbReference type="ChEBI" id="CHEBI:15378"/>
        <dbReference type="ChEBI" id="CHEBI:58342"/>
        <dbReference type="ChEBI" id="CHEBI:58343"/>
        <dbReference type="ChEBI" id="CHEBI:132023"/>
    </reaction>
</comment>
<dbReference type="GO" id="GO:0008654">
    <property type="term" value="P:phospholipid biosynthetic process"/>
    <property type="evidence" value="ECO:0007669"/>
    <property type="project" value="UniProtKB-KW"/>
</dbReference>
<evidence type="ECO:0000256" key="2">
    <source>
        <dbReference type="ARBA" id="ARBA00022692"/>
    </source>
</evidence>
<dbReference type="InterPro" id="IPR046398">
    <property type="entry name" value="YFT2"/>
</dbReference>
<evidence type="ECO:0000256" key="3">
    <source>
        <dbReference type="ARBA" id="ARBA00022801"/>
    </source>
</evidence>
<organism evidence="11">
    <name type="scientific">Vanderwaltozyma polyspora (strain ATCC 22028 / DSM 70294 / BCRC 21397 / CBS 2163 / NBRC 10782 / NRRL Y-8283 / UCD 57-17)</name>
    <name type="common">Kluyveromyces polysporus</name>
    <dbReference type="NCBI Taxonomy" id="436907"/>
    <lineage>
        <taxon>Eukaryota</taxon>
        <taxon>Fungi</taxon>
        <taxon>Dikarya</taxon>
        <taxon>Ascomycota</taxon>
        <taxon>Saccharomycotina</taxon>
        <taxon>Saccharomycetes</taxon>
        <taxon>Saccharomycetales</taxon>
        <taxon>Saccharomycetaceae</taxon>
        <taxon>Vanderwaltozyma</taxon>
    </lineage>
</organism>
<sequence length="258" mass="29926">MGFSELRVVSLIYPFEVLIGWALSKIIGDLKLESQRNNFYILRSSNIVNELFAYHGNQVWLVLFIFLCLVQIYYRSKRFSLLISSESFNGRDQLIARGKPLVKQYICKLILKNLMLILVFSVIDNVFIFSGGECTSGSGTRSSQRCRHENGHWEGGFDISGHFCFLVTISMILWIELHQFKKHVDLEGLSGQLSLYSKIILMTVFTVLCIWVFILFITSVYYHTFMEKVLGCAMGYITPYVMYHIIPNNEFLYSILYH</sequence>
<keyword evidence="4 8" id="KW-0256">Endoplasmic reticulum</keyword>
<evidence type="ECO:0000256" key="7">
    <source>
        <dbReference type="ARBA" id="ARBA00023136"/>
    </source>
</evidence>
<dbReference type="InParanoid" id="A7TSD9"/>
<comment type="catalytic activity">
    <reaction evidence="8">
        <text>(5Z,8Z,11Z,14Z)-eicosatetraenoyl-CoA + H2O = S-(5Z,8Z,11Z,14Z-eicosatetraenoyl)-4'-phosphopantetheine + adenosine 3',5'-bisphosphate + 2 H(+)</text>
        <dbReference type="Rhea" id="RHEA:65568"/>
        <dbReference type="ChEBI" id="CHEBI:15377"/>
        <dbReference type="ChEBI" id="CHEBI:15378"/>
        <dbReference type="ChEBI" id="CHEBI:57368"/>
        <dbReference type="ChEBI" id="CHEBI:58343"/>
        <dbReference type="ChEBI" id="CHEBI:156554"/>
    </reaction>
</comment>
<dbReference type="FunCoup" id="A7TSD9">
    <property type="interactions" value="44"/>
</dbReference>
<feature type="active site" evidence="8">
    <location>
        <position position="223"/>
    </location>
</feature>
<evidence type="ECO:0000256" key="9">
    <source>
        <dbReference type="SAM" id="Phobius"/>
    </source>
</evidence>
<dbReference type="EC" id="3.6.1.-" evidence="8"/>
<keyword evidence="8" id="KW-0444">Lipid biosynthesis</keyword>
<protein>
    <recommendedName>
        <fullName evidence="8">Acyl-coenzyme A diphosphatase YFT2</fullName>
        <ecNumber evidence="8">3.6.1.-</ecNumber>
    </recommendedName>
    <alternativeName>
        <fullName evidence="8">FIT family protein YFT2</fullName>
    </alternativeName>
</protein>
<keyword evidence="6" id="KW-0443">Lipid metabolism</keyword>
<evidence type="ECO:0000313" key="11">
    <source>
        <dbReference type="Proteomes" id="UP000000267"/>
    </source>
</evidence>
<dbReference type="GO" id="GO:0005789">
    <property type="term" value="C:endoplasmic reticulum membrane"/>
    <property type="evidence" value="ECO:0007669"/>
    <property type="project" value="UniProtKB-SubCell"/>
</dbReference>
<keyword evidence="7 8" id="KW-0472">Membrane</keyword>
<dbReference type="HAMAP" id="MF_03232">
    <property type="entry name" value="YFT2"/>
    <property type="match status" value="1"/>
</dbReference>
<dbReference type="Pfam" id="PF10261">
    <property type="entry name" value="FIT"/>
    <property type="match status" value="2"/>
</dbReference>
<feature type="transmembrane region" description="Helical" evidence="9">
    <location>
        <begin position="228"/>
        <end position="246"/>
    </location>
</feature>
<dbReference type="RefSeq" id="XP_001642682.1">
    <property type="nucleotide sequence ID" value="XM_001642632.1"/>
</dbReference>
<dbReference type="PhylomeDB" id="A7TSD9"/>
<feature type="active site" evidence="8">
    <location>
        <position position="162"/>
    </location>
</feature>
<keyword evidence="11" id="KW-1185">Reference proteome</keyword>
<name>A7TSD9_VANPO</name>
<dbReference type="STRING" id="436907.A7TSD9"/>
<feature type="transmembrane region" description="Helical" evidence="9">
    <location>
        <begin position="52"/>
        <end position="74"/>
    </location>
</feature>
<dbReference type="GeneID" id="5542856"/>
<dbReference type="PANTHER" id="PTHR23129:SF0">
    <property type="entry name" value="ACYL-COENZYME A DIPHOSPHATASE FITM2"/>
    <property type="match status" value="1"/>
</dbReference>
<comment type="function">
    <text evidence="8">Fatty acyl-coenzyme A (CoA) diphosphatase that hydrolyzes fatty acyl-CoA to yield acyl-4'-phosphopantetheine and adenosine 3',5'-bisphosphate. Preferentially hydrolyzes unsaturated long-chain acyl-CoA substrates in the endoplasmic reticulum (ER) lumen. This catalytic activity is required for maintaining ER structure and for lipid droplets (LDs) biogenesis, which are lipid storage organelles involved in maintaining lipid and energy homeostasis. May directly bind to diacylglycerol (DAGs) and triacylglycerol, which is also important for LD biogenesis. May support directional budding of nacent LDs from the ER into the cytosol by reducing DAG levels at sites of LD formation. May play a role in the regulation of cell morphology and cytoskeletal organization). Involved in phospholipid biosynthesis.</text>
</comment>
<dbReference type="InterPro" id="IPR019388">
    <property type="entry name" value="FIT"/>
</dbReference>
<evidence type="ECO:0000256" key="6">
    <source>
        <dbReference type="ARBA" id="ARBA00023098"/>
    </source>
</evidence>
<feature type="transmembrane region" description="Helical" evidence="9">
    <location>
        <begin position="199"/>
        <end position="222"/>
    </location>
</feature>
<keyword evidence="2 8" id="KW-0812">Transmembrane</keyword>